<dbReference type="SMART" id="SM00248">
    <property type="entry name" value="ANK"/>
    <property type="match status" value="17"/>
</dbReference>
<dbReference type="SUPFAM" id="SSF48403">
    <property type="entry name" value="Ankyrin repeat"/>
    <property type="match status" value="3"/>
</dbReference>
<dbReference type="Pfam" id="PF14420">
    <property type="entry name" value="Clr5"/>
    <property type="match status" value="1"/>
</dbReference>
<proteinExistence type="predicted"/>
<dbReference type="PRINTS" id="PR01415">
    <property type="entry name" value="ANKYRIN"/>
</dbReference>
<evidence type="ECO:0000313" key="5">
    <source>
        <dbReference type="EMBL" id="KAK7417660.1"/>
    </source>
</evidence>
<sequence>MSRAPRIPAAEWNAHKEQIHSLYIDQDKRLDDLVRLMGEDHGFHPTRAQYIRKLDSWGMKKNLTEKEWACASALVRKRKSTAGKETELVIGGRVIGGKKLKKEMGRYAYLQSFARVPSADLQIGLDGIVARTPPDAPCPLILCNNLPWFQFRNYTTELASIKPPILHETRIPPFGQLMSSDTLPWIDFAKKILANPVSRHDFANIQNLDPLSKMLQDVIPRTEHSNSDFHLQKLSQPQPLVRVIQWAVYLSSNGLLPNDKTDGLLQWVIENGNTSAMDQILRTNGPTARTFASSIFLSAIRIGHTRTVEKLLAQGVSANTVDTMFSMKTALQVAVRKNNVEITHLLLDHGADVDYTISEVYGNGSPRPLELAVGSPEVDLALVDTLIVAGSSLQSLVPQAASHGNLEVVKLLIAAGADVNELPFDGESALQHATSTNNMDLFRTLIAGEADVNVPLGDHYTAALTELDPLDPSRFRKCCTPIQLATLKGHKEMVELLLGAGAYTNKALDAASLPEALFDESVIDQVDFTDFVLPLQQAVLQNDLGMVELLLNAGASPAAVDVTGSTALQYVLGKDHFDREKSLMIAQLLLSKGADVNAPAGWIRHGMTALQAAARNGDMDIANLFLERGANPNAPCGKKGGRTALQAAAESGNLDLFLLLVEHGAIINKDAAESEGLTCLQAAALSGNLELVNLLLQLNADVNAPPSAERGQTALQAAIKSGDRDIVKRLLVAGADINQIGNSGDEIGDIDGLGDSDWIAYRPIALLTAIDTENCALFDLLMENGADPDPQAIEVTPLALAVRRGLTQIVNSLLGAGANSNRLSNHRDDYEDDWGLQTPLKIALSHGCLEEVRMLLDAKADPNLVSPDDGNPPLHTSLQCSELNSGMTEMLILYGADVNATSEDGGYPVQWAVTYSKDESEANAAVQMLINCGADVNAPAPAQRYTWENMTALQLAVSERYHGLVMTLLGAGADVDAPASPTGGSTEGHRDRCAKIIF</sequence>
<evidence type="ECO:0000256" key="2">
    <source>
        <dbReference type="ARBA" id="ARBA00023043"/>
    </source>
</evidence>
<dbReference type="Proteomes" id="UP001498476">
    <property type="component" value="Unassembled WGS sequence"/>
</dbReference>
<keyword evidence="1" id="KW-0677">Repeat</keyword>
<protein>
    <recommendedName>
        <fullName evidence="4">Clr5 domain-containing protein</fullName>
    </recommendedName>
</protein>
<dbReference type="Pfam" id="PF12796">
    <property type="entry name" value="Ank_2"/>
    <property type="match status" value="6"/>
</dbReference>
<comment type="caution">
    <text evidence="5">The sequence shown here is derived from an EMBL/GenBank/DDBJ whole genome shotgun (WGS) entry which is preliminary data.</text>
</comment>
<feature type="domain" description="Clr5" evidence="4">
    <location>
        <begin position="9"/>
        <end position="61"/>
    </location>
</feature>
<dbReference type="PANTHER" id="PTHR24173:SF74">
    <property type="entry name" value="ANKYRIN REPEAT DOMAIN-CONTAINING PROTEIN 16"/>
    <property type="match status" value="1"/>
</dbReference>
<dbReference type="PROSITE" id="PS50088">
    <property type="entry name" value="ANK_REPEAT"/>
    <property type="match status" value="12"/>
</dbReference>
<dbReference type="PROSITE" id="PS50297">
    <property type="entry name" value="ANK_REP_REGION"/>
    <property type="match status" value="9"/>
</dbReference>
<feature type="repeat" description="ANK" evidence="3">
    <location>
        <begin position="640"/>
        <end position="672"/>
    </location>
</feature>
<dbReference type="EMBL" id="JAZAVJ010000055">
    <property type="protein sequence ID" value="KAK7417660.1"/>
    <property type="molecule type" value="Genomic_DNA"/>
</dbReference>
<dbReference type="InterPro" id="IPR036770">
    <property type="entry name" value="Ankyrin_rpt-contain_sf"/>
</dbReference>
<keyword evidence="2 3" id="KW-0040">ANK repeat</keyword>
<gene>
    <name evidence="5" type="ORF">QQX98_004481</name>
</gene>
<feature type="repeat" description="ANK" evidence="3">
    <location>
        <begin position="563"/>
        <end position="601"/>
    </location>
</feature>
<reference evidence="5 6" key="1">
    <citation type="journal article" date="2025" name="Microbiol. Resour. Announc.">
        <title>Draft genome sequences for Neonectria magnoliae and Neonectria punicea, canker pathogens of Liriodendron tulipifera and Acer saccharum in West Virginia.</title>
        <authorList>
            <person name="Petronek H.M."/>
            <person name="Kasson M.T."/>
            <person name="Metheny A.M."/>
            <person name="Stauder C.M."/>
            <person name="Lovett B."/>
            <person name="Lynch S.C."/>
            <person name="Garnas J.R."/>
            <person name="Kasson L.R."/>
            <person name="Stajich J.E."/>
        </authorList>
    </citation>
    <scope>NUCLEOTIDE SEQUENCE [LARGE SCALE GENOMIC DNA]</scope>
    <source>
        <strain evidence="5 6">NRRL 64653</strain>
    </source>
</reference>
<feature type="repeat" description="ANK" evidence="3">
    <location>
        <begin position="793"/>
        <end position="825"/>
    </location>
</feature>
<accession>A0ABR1H968</accession>
<feature type="repeat" description="ANK" evidence="3">
    <location>
        <begin position="425"/>
        <end position="454"/>
    </location>
</feature>
<feature type="repeat" description="ANK" evidence="3">
    <location>
        <begin position="326"/>
        <end position="358"/>
    </location>
</feature>
<feature type="repeat" description="ANK" evidence="3">
    <location>
        <begin position="710"/>
        <end position="742"/>
    </location>
</feature>
<dbReference type="PANTHER" id="PTHR24173">
    <property type="entry name" value="ANKYRIN REPEAT CONTAINING"/>
    <property type="match status" value="1"/>
</dbReference>
<feature type="repeat" description="ANK" evidence="3">
    <location>
        <begin position="675"/>
        <end position="707"/>
    </location>
</feature>
<evidence type="ECO:0000259" key="4">
    <source>
        <dbReference type="Pfam" id="PF14420"/>
    </source>
</evidence>
<feature type="repeat" description="ANK" evidence="3">
    <location>
        <begin position="392"/>
        <end position="420"/>
    </location>
</feature>
<dbReference type="InterPro" id="IPR025676">
    <property type="entry name" value="Clr5_dom"/>
</dbReference>
<evidence type="ECO:0000313" key="6">
    <source>
        <dbReference type="Proteomes" id="UP001498476"/>
    </source>
</evidence>
<feature type="repeat" description="ANK" evidence="3">
    <location>
        <begin position="948"/>
        <end position="980"/>
    </location>
</feature>
<feature type="repeat" description="ANK" evidence="3">
    <location>
        <begin position="480"/>
        <end position="509"/>
    </location>
</feature>
<dbReference type="InterPro" id="IPR002110">
    <property type="entry name" value="Ankyrin_rpt"/>
</dbReference>
<evidence type="ECO:0000256" key="1">
    <source>
        <dbReference type="ARBA" id="ARBA00022737"/>
    </source>
</evidence>
<dbReference type="Gene3D" id="1.25.40.20">
    <property type="entry name" value="Ankyrin repeat-containing domain"/>
    <property type="match status" value="4"/>
</dbReference>
<keyword evidence="6" id="KW-1185">Reference proteome</keyword>
<evidence type="ECO:0000256" key="3">
    <source>
        <dbReference type="PROSITE-ProRule" id="PRU00023"/>
    </source>
</evidence>
<feature type="repeat" description="ANK" evidence="3">
    <location>
        <begin position="605"/>
        <end position="637"/>
    </location>
</feature>
<feature type="repeat" description="ANK" evidence="3">
    <location>
        <begin position="869"/>
        <end position="903"/>
    </location>
</feature>
<name>A0ABR1H968_9HYPO</name>
<organism evidence="5 6">
    <name type="scientific">Neonectria punicea</name>
    <dbReference type="NCBI Taxonomy" id="979145"/>
    <lineage>
        <taxon>Eukaryota</taxon>
        <taxon>Fungi</taxon>
        <taxon>Dikarya</taxon>
        <taxon>Ascomycota</taxon>
        <taxon>Pezizomycotina</taxon>
        <taxon>Sordariomycetes</taxon>
        <taxon>Hypocreomycetidae</taxon>
        <taxon>Hypocreales</taxon>
        <taxon>Nectriaceae</taxon>
        <taxon>Neonectria</taxon>
    </lineage>
</organism>